<reference evidence="3 4" key="1">
    <citation type="submission" date="2024-07" db="EMBL/GenBank/DDBJ databases">
        <title>Chromosome-level genome assembly of the water stick insect Ranatra chinensis (Heteroptera: Nepidae).</title>
        <authorList>
            <person name="Liu X."/>
        </authorList>
    </citation>
    <scope>NUCLEOTIDE SEQUENCE [LARGE SCALE GENOMIC DNA]</scope>
    <source>
        <strain evidence="3">Cailab_2021Rc</strain>
        <tissue evidence="3">Muscle</tissue>
    </source>
</reference>
<sequence>MFVNVFFFYFSFQRLALPTRPYYDGNVTEQDEGDKRCVGEENGPIMVTILALEYLDVMVLGEEIRWRRRRLSVTDEDGGGMEQRERERERGREGERDETCESQTRDTVDDPECGAHDHHIDRLLLNIDWDVFRIPLQLLQETHKGPQDDTGPDTQGFSIPLLSSSIVWPQKIYAITLLSECRCGPFLTSKRADEANPGQRWDDLSPGFILTEHMRMSREMRLEQLGGKKSVTSSVATVLDERTAGGRPSTPGAGGRRPGSGVVPGLGADCYVPAARQGGVLPMTADDEDPEEPEMVDSQCQTRESLFRPSPPPPPPPPPPLPTPHLGFTTFGYSSDSSTGPAEPRATSMESTKSAPDVIMTH</sequence>
<comment type="caution">
    <text evidence="3">The sequence shown here is derived from an EMBL/GenBank/DDBJ whole genome shotgun (WGS) entry which is preliminary data.</text>
</comment>
<dbReference type="Proteomes" id="UP001558652">
    <property type="component" value="Unassembled WGS sequence"/>
</dbReference>
<feature type="region of interest" description="Disordered" evidence="1">
    <location>
        <begin position="75"/>
        <end position="113"/>
    </location>
</feature>
<proteinExistence type="predicted"/>
<feature type="region of interest" description="Disordered" evidence="1">
    <location>
        <begin position="280"/>
        <end position="362"/>
    </location>
</feature>
<gene>
    <name evidence="3" type="ORF">AAG570_007071</name>
</gene>
<feature type="compositionally biased region" description="Acidic residues" evidence="1">
    <location>
        <begin position="285"/>
        <end position="295"/>
    </location>
</feature>
<evidence type="ECO:0000313" key="4">
    <source>
        <dbReference type="Proteomes" id="UP001558652"/>
    </source>
</evidence>
<keyword evidence="4" id="KW-1185">Reference proteome</keyword>
<feature type="compositionally biased region" description="Basic and acidic residues" evidence="1">
    <location>
        <begin position="82"/>
        <end position="113"/>
    </location>
</feature>
<feature type="region of interest" description="Disordered" evidence="1">
    <location>
        <begin position="225"/>
        <end position="265"/>
    </location>
</feature>
<feature type="compositionally biased region" description="Gly residues" evidence="1">
    <location>
        <begin position="252"/>
        <end position="264"/>
    </location>
</feature>
<feature type="compositionally biased region" description="Pro residues" evidence="1">
    <location>
        <begin position="309"/>
        <end position="323"/>
    </location>
</feature>
<name>A0ABD0YIN3_9HEMI</name>
<feature type="chain" id="PRO_5044810485" evidence="2">
    <location>
        <begin position="19"/>
        <end position="362"/>
    </location>
</feature>
<protein>
    <submittedName>
        <fullName evidence="3">Uncharacterized protein</fullName>
    </submittedName>
</protein>
<evidence type="ECO:0000313" key="3">
    <source>
        <dbReference type="EMBL" id="KAL1115040.1"/>
    </source>
</evidence>
<evidence type="ECO:0000256" key="1">
    <source>
        <dbReference type="SAM" id="MobiDB-lite"/>
    </source>
</evidence>
<dbReference type="AlphaFoldDB" id="A0ABD0YIN3"/>
<dbReference type="EMBL" id="JBFDAA010000020">
    <property type="protein sequence ID" value="KAL1115040.1"/>
    <property type="molecule type" value="Genomic_DNA"/>
</dbReference>
<feature type="signal peptide" evidence="2">
    <location>
        <begin position="1"/>
        <end position="18"/>
    </location>
</feature>
<feature type="compositionally biased region" description="Polar residues" evidence="1">
    <location>
        <begin position="331"/>
        <end position="340"/>
    </location>
</feature>
<accession>A0ABD0YIN3</accession>
<evidence type="ECO:0000256" key="2">
    <source>
        <dbReference type="SAM" id="SignalP"/>
    </source>
</evidence>
<organism evidence="3 4">
    <name type="scientific">Ranatra chinensis</name>
    <dbReference type="NCBI Taxonomy" id="642074"/>
    <lineage>
        <taxon>Eukaryota</taxon>
        <taxon>Metazoa</taxon>
        <taxon>Ecdysozoa</taxon>
        <taxon>Arthropoda</taxon>
        <taxon>Hexapoda</taxon>
        <taxon>Insecta</taxon>
        <taxon>Pterygota</taxon>
        <taxon>Neoptera</taxon>
        <taxon>Paraneoptera</taxon>
        <taxon>Hemiptera</taxon>
        <taxon>Heteroptera</taxon>
        <taxon>Panheteroptera</taxon>
        <taxon>Nepomorpha</taxon>
        <taxon>Nepidae</taxon>
        <taxon>Ranatrinae</taxon>
        <taxon>Ranatra</taxon>
    </lineage>
</organism>
<keyword evidence="2" id="KW-0732">Signal</keyword>